<gene>
    <name evidence="2" type="ordered locus">Hqrw_3465</name>
</gene>
<dbReference type="GO" id="GO:0016075">
    <property type="term" value="P:rRNA catabolic process"/>
    <property type="evidence" value="ECO:0007669"/>
    <property type="project" value="TreeGrafter"/>
</dbReference>
<dbReference type="InterPro" id="IPR029060">
    <property type="entry name" value="PIN-like_dom_sf"/>
</dbReference>
<evidence type="ECO:0000259" key="1">
    <source>
        <dbReference type="Pfam" id="PF01850"/>
    </source>
</evidence>
<dbReference type="RefSeq" id="WP_014556646.1">
    <property type="nucleotide sequence ID" value="NC_017459.1"/>
</dbReference>
<organism evidence="2 3">
    <name type="scientific">Haloquadratum walsbyi (strain DSM 16854 / JCM 12705 / C23)</name>
    <dbReference type="NCBI Taxonomy" id="768065"/>
    <lineage>
        <taxon>Archaea</taxon>
        <taxon>Methanobacteriati</taxon>
        <taxon>Methanobacteriota</taxon>
        <taxon>Stenosarchaea group</taxon>
        <taxon>Halobacteria</taxon>
        <taxon>Halobacteriales</taxon>
        <taxon>Haloferacaceae</taxon>
        <taxon>Haloquadratum</taxon>
    </lineage>
</organism>
<dbReference type="PANTHER" id="PTHR42188:SF1">
    <property type="entry name" value="23S RRNA-SPECIFIC ENDONUCLEASE VAPC20"/>
    <property type="match status" value="1"/>
</dbReference>
<keyword evidence="2" id="KW-0255">Endonuclease</keyword>
<evidence type="ECO:0000313" key="2">
    <source>
        <dbReference type="EMBL" id="CCC41225.1"/>
    </source>
</evidence>
<dbReference type="Gene3D" id="3.40.50.1010">
    <property type="entry name" value="5'-nuclease"/>
    <property type="match status" value="1"/>
</dbReference>
<keyword evidence="2" id="KW-0540">Nuclease</keyword>
<dbReference type="InterPro" id="IPR039018">
    <property type="entry name" value="VapC20-like"/>
</dbReference>
<dbReference type="AlphaFoldDB" id="G0LMA5"/>
<dbReference type="GO" id="GO:0004521">
    <property type="term" value="F:RNA endonuclease activity"/>
    <property type="evidence" value="ECO:0007669"/>
    <property type="project" value="InterPro"/>
</dbReference>
<proteinExistence type="predicted"/>
<dbReference type="SUPFAM" id="SSF88723">
    <property type="entry name" value="PIN domain-like"/>
    <property type="match status" value="1"/>
</dbReference>
<dbReference type="InterPro" id="IPR002716">
    <property type="entry name" value="PIN_dom"/>
</dbReference>
<dbReference type="PANTHER" id="PTHR42188">
    <property type="entry name" value="23S RRNA-SPECIFIC ENDONUCLEASE VAPC20"/>
    <property type="match status" value="1"/>
</dbReference>
<dbReference type="OrthoDB" id="198094at2157"/>
<name>G0LMA5_HALWC</name>
<dbReference type="Proteomes" id="UP000007954">
    <property type="component" value="Chromosome"/>
</dbReference>
<dbReference type="GeneID" id="12448284"/>
<sequence length="143" mass="15791">MTVFVDTGVLYADHDQDASRHTAASAALDAVYDGEFGQPYVSDYIYDEAVTLTLKRGGAFIPARQLGAKLRGVDPYPKAYELLRVSAAVFQDAVDVFERYDDQALSFTDATTVALCRRHDINAVLSFDDDFDGVTERIDPRSV</sequence>
<feature type="domain" description="PIN" evidence="1">
    <location>
        <begin position="3"/>
        <end position="134"/>
    </location>
</feature>
<protein>
    <submittedName>
        <fullName evidence="2">Homolog to endonuclease VapC</fullName>
    </submittedName>
</protein>
<reference evidence="2 3" key="1">
    <citation type="journal article" date="2011" name="PLoS ONE">
        <title>Haloquadratum walsbyi: limited diversity in a global pond.</title>
        <authorList>
            <person name="Dyall-Smith M."/>
            <person name="Pfeiffer F."/>
            <person name="Klee K."/>
            <person name="Palm P."/>
            <person name="Gross K."/>
            <person name="Schuster S.C."/>
            <person name="Rampp M."/>
            <person name="Oesterhelt D."/>
        </authorList>
    </citation>
    <scope>NUCLEOTIDE SEQUENCE [LARGE SCALE GENOMIC DNA]</scope>
    <source>
        <strain evidence="3">DSM 16854 / JCM 12705 / C23</strain>
    </source>
</reference>
<dbReference type="Pfam" id="PF01850">
    <property type="entry name" value="PIN"/>
    <property type="match status" value="1"/>
</dbReference>
<evidence type="ECO:0000313" key="3">
    <source>
        <dbReference type="Proteomes" id="UP000007954"/>
    </source>
</evidence>
<dbReference type="EMBL" id="FR746099">
    <property type="protein sequence ID" value="CCC41225.1"/>
    <property type="molecule type" value="Genomic_DNA"/>
</dbReference>
<dbReference type="HOGENOM" id="CLU_136715_0_0_2"/>
<accession>G0LMA5</accession>
<dbReference type="KEGG" id="hwc:Hqrw_3465"/>
<keyword evidence="2" id="KW-0378">Hydrolase</keyword>